<protein>
    <recommendedName>
        <fullName evidence="2">Polyketide cyclase / dehydrase and lipid transport</fullName>
    </recommendedName>
</protein>
<organism evidence="1">
    <name type="scientific">uncultured Poseidoniia archaeon</name>
    <dbReference type="NCBI Taxonomy" id="1697135"/>
    <lineage>
        <taxon>Archaea</taxon>
        <taxon>Methanobacteriati</taxon>
        <taxon>Thermoplasmatota</taxon>
        <taxon>Candidatus Poseidoniia</taxon>
        <taxon>environmental samples</taxon>
    </lineage>
</organism>
<dbReference type="EMBL" id="KP211927">
    <property type="protein sequence ID" value="ANV81197.1"/>
    <property type="molecule type" value="Genomic_DNA"/>
</dbReference>
<evidence type="ECO:0000313" key="1">
    <source>
        <dbReference type="EMBL" id="ANV81197.1"/>
    </source>
</evidence>
<evidence type="ECO:0008006" key="2">
    <source>
        <dbReference type="Google" id="ProtNLM"/>
    </source>
</evidence>
<dbReference type="InterPro" id="IPR023393">
    <property type="entry name" value="START-like_dom_sf"/>
</dbReference>
<reference evidence="1" key="2">
    <citation type="journal article" date="2015" name="ISME J.">
        <title>A new class of marine Euryarchaeota group II from the Mediterranean deep chlorophyll maximum.</title>
        <authorList>
            <person name="Martin-Cuadrado A.B."/>
            <person name="Garcia-Heredia I."/>
            <person name="Molto A.G."/>
            <person name="Lopez-Ubeda R."/>
            <person name="Kimes N."/>
            <person name="Lopez-Garcia P."/>
            <person name="Moreira D."/>
            <person name="Rodriguez-Valera F."/>
        </authorList>
    </citation>
    <scope>NUCLEOTIDE SEQUENCE</scope>
</reference>
<reference evidence="1" key="1">
    <citation type="submission" date="2014-11" db="EMBL/GenBank/DDBJ databases">
        <authorList>
            <person name="Zhu J."/>
            <person name="Qi W."/>
            <person name="Song R."/>
        </authorList>
    </citation>
    <scope>NUCLEOTIDE SEQUENCE</scope>
</reference>
<proteinExistence type="predicted"/>
<name>A0A1B1TFX4_9ARCH</name>
<accession>A0A1B1TFX4</accession>
<dbReference type="Gene3D" id="3.30.530.20">
    <property type="match status" value="1"/>
</dbReference>
<dbReference type="AlphaFoldDB" id="A0A1B1TFX4"/>
<sequence>MVVSSMQTPNGVWRKILTVNESRNVAINLINLDNWPQWNSTAQRILSETRGELNEGHRFDLHRVERQQLMWEVEKIRKGQNPEFTEIRFNWLGQTSNGKKSGTALISLTLEITILCQEEGGIEIAAWWQTSKWSKLFKGKVRNSAKQIAKQWLADLSKDGIIEMKPIAQKLYEEE</sequence>